<evidence type="ECO:0000256" key="1">
    <source>
        <dbReference type="ARBA" id="ARBA00006525"/>
    </source>
</evidence>
<dbReference type="Pfam" id="PF02481">
    <property type="entry name" value="DNA_processg_A"/>
    <property type="match status" value="1"/>
</dbReference>
<dbReference type="SUPFAM" id="SSF102405">
    <property type="entry name" value="MCP/YpsA-like"/>
    <property type="match status" value="1"/>
</dbReference>
<evidence type="ECO:0000313" key="4">
    <source>
        <dbReference type="Proteomes" id="UP000183687"/>
    </source>
</evidence>
<gene>
    <name evidence="3" type="ORF">SAMN04489746_0095</name>
</gene>
<name>A0AB38A4H9_9ACTN</name>
<dbReference type="PANTHER" id="PTHR43022:SF1">
    <property type="entry name" value="PROTEIN SMF"/>
    <property type="match status" value="1"/>
</dbReference>
<dbReference type="InterPro" id="IPR003488">
    <property type="entry name" value="DprA"/>
</dbReference>
<dbReference type="EMBL" id="FNSH01000001">
    <property type="protein sequence ID" value="SEB40372.1"/>
    <property type="molecule type" value="Genomic_DNA"/>
</dbReference>
<organism evidence="3 4">
    <name type="scientific">Atopobium minutum</name>
    <dbReference type="NCBI Taxonomy" id="1381"/>
    <lineage>
        <taxon>Bacteria</taxon>
        <taxon>Bacillati</taxon>
        <taxon>Actinomycetota</taxon>
        <taxon>Coriobacteriia</taxon>
        <taxon>Coriobacteriales</taxon>
        <taxon>Atopobiaceae</taxon>
        <taxon>Atopobium</taxon>
    </lineage>
</organism>
<dbReference type="Gene3D" id="3.40.50.450">
    <property type="match status" value="1"/>
</dbReference>
<reference evidence="3 4" key="1">
    <citation type="submission" date="2016-10" db="EMBL/GenBank/DDBJ databases">
        <authorList>
            <person name="Varghese N."/>
            <person name="Submissions S."/>
        </authorList>
    </citation>
    <scope>NUCLEOTIDE SEQUENCE [LARGE SCALE GENOMIC DNA]</scope>
    <source>
        <strain evidence="3 4">DSM 20586</strain>
    </source>
</reference>
<protein>
    <submittedName>
        <fullName evidence="3">DNA processing protein</fullName>
    </submittedName>
</protein>
<dbReference type="PANTHER" id="PTHR43022">
    <property type="entry name" value="PROTEIN SMF"/>
    <property type="match status" value="1"/>
</dbReference>
<dbReference type="AlphaFoldDB" id="A0AB38A4H9"/>
<evidence type="ECO:0000313" key="3">
    <source>
        <dbReference type="EMBL" id="SEB40372.1"/>
    </source>
</evidence>
<evidence type="ECO:0000259" key="2">
    <source>
        <dbReference type="Pfam" id="PF02481"/>
    </source>
</evidence>
<dbReference type="GO" id="GO:0009294">
    <property type="term" value="P:DNA-mediated transformation"/>
    <property type="evidence" value="ECO:0007669"/>
    <property type="project" value="InterPro"/>
</dbReference>
<dbReference type="SUPFAM" id="SSF46785">
    <property type="entry name" value="Winged helix' DNA-binding domain"/>
    <property type="match status" value="1"/>
</dbReference>
<dbReference type="Proteomes" id="UP000183687">
    <property type="component" value="Unassembled WGS sequence"/>
</dbReference>
<accession>A0AB38A4H9</accession>
<proteinExistence type="inferred from homology"/>
<comment type="caution">
    <text evidence="3">The sequence shown here is derived from an EMBL/GenBank/DDBJ whole genome shotgun (WGS) entry which is preliminary data.</text>
</comment>
<comment type="similarity">
    <text evidence="1">Belongs to the DprA/Smf family.</text>
</comment>
<sequence>MDASYKRLYTLGCLDILYKPSLAIIGARRATPYGIAVAQMAGRIAAESDIVVVSGGAMGVDYAAAKAALDAGGEIIIVSGCGADVVYPHSSEDIFSAAKAGRGVIVSCEAWHQGPRRYAFPKRNQIIAGLCTSLIVTEAGMPSGTFSTAQTADNLLKHVYAAPGSIFSPQSRGTNRLIEMNASIISDEVALETLISLDFGKSRLVSSGDTPMRGRIIEALVANPMRPDELALRLDGNILTIIRTLSEYEAKRLVKRLPDGRYSASEQSYLNT</sequence>
<feature type="domain" description="Smf/DprA SLOG" evidence="2">
    <location>
        <begin position="7"/>
        <end position="187"/>
    </location>
</feature>
<dbReference type="InterPro" id="IPR057666">
    <property type="entry name" value="DrpA_SLOG"/>
</dbReference>
<dbReference type="InterPro" id="IPR036390">
    <property type="entry name" value="WH_DNA-bd_sf"/>
</dbReference>